<dbReference type="Proteomes" id="UP000053105">
    <property type="component" value="Unassembled WGS sequence"/>
</dbReference>
<proteinExistence type="predicted"/>
<dbReference type="EMBL" id="KQ435740">
    <property type="protein sequence ID" value="KOX76812.1"/>
    <property type="molecule type" value="Genomic_DNA"/>
</dbReference>
<gene>
    <name evidence="1" type="ORF">WN51_11139</name>
</gene>
<organism evidence="1 2">
    <name type="scientific">Melipona quadrifasciata</name>
    <dbReference type="NCBI Taxonomy" id="166423"/>
    <lineage>
        <taxon>Eukaryota</taxon>
        <taxon>Metazoa</taxon>
        <taxon>Ecdysozoa</taxon>
        <taxon>Arthropoda</taxon>
        <taxon>Hexapoda</taxon>
        <taxon>Insecta</taxon>
        <taxon>Pterygota</taxon>
        <taxon>Neoptera</taxon>
        <taxon>Endopterygota</taxon>
        <taxon>Hymenoptera</taxon>
        <taxon>Apocrita</taxon>
        <taxon>Aculeata</taxon>
        <taxon>Apoidea</taxon>
        <taxon>Anthophila</taxon>
        <taxon>Apidae</taxon>
        <taxon>Melipona</taxon>
    </lineage>
</organism>
<keyword evidence="2" id="KW-1185">Reference proteome</keyword>
<name>A0A0N0BHW8_9HYME</name>
<dbReference type="AlphaFoldDB" id="A0A0N0BHW8"/>
<protein>
    <submittedName>
        <fullName evidence="1">Uncharacterized protein</fullName>
    </submittedName>
</protein>
<sequence length="209" mass="24140">MSAPRSLESCIALFRMFAAKFKNNRSYLKIWANFLRLRPILAILLPFLLREEIFYHFIAETKEINRGDGTINFRLEEAILRVELPMRGKNSRVLEEEEGVVIKIVSQRQKPLRDLLSKPFLTRCKKHAASLQIGEQNADRSNEVNREIYKSRMRRCGGPSPRNPSGPAFVTKAGKIQRFRQRIATNRYEFDELGFARIGYKVEGPGPVT</sequence>
<evidence type="ECO:0000313" key="1">
    <source>
        <dbReference type="EMBL" id="KOX76812.1"/>
    </source>
</evidence>
<reference evidence="1 2" key="1">
    <citation type="submission" date="2015-07" db="EMBL/GenBank/DDBJ databases">
        <title>The genome of Melipona quadrifasciata.</title>
        <authorList>
            <person name="Pan H."/>
            <person name="Kapheim K."/>
        </authorList>
    </citation>
    <scope>NUCLEOTIDE SEQUENCE [LARGE SCALE GENOMIC DNA]</scope>
    <source>
        <strain evidence="1">0111107301</strain>
        <tissue evidence="1">Whole body</tissue>
    </source>
</reference>
<evidence type="ECO:0000313" key="2">
    <source>
        <dbReference type="Proteomes" id="UP000053105"/>
    </source>
</evidence>
<accession>A0A0N0BHW8</accession>